<dbReference type="GO" id="GO:0047982">
    <property type="term" value="F:homocysteine desulfhydrase activity"/>
    <property type="evidence" value="ECO:0007669"/>
    <property type="project" value="UniProtKB-EC"/>
</dbReference>
<evidence type="ECO:0000313" key="10">
    <source>
        <dbReference type="EMBL" id="GIF99780.1"/>
    </source>
</evidence>
<evidence type="ECO:0000256" key="6">
    <source>
        <dbReference type="ARBA" id="ARBA00052699"/>
    </source>
</evidence>
<dbReference type="Gene3D" id="3.90.1150.10">
    <property type="entry name" value="Aspartate Aminotransferase, domain 1"/>
    <property type="match status" value="1"/>
</dbReference>
<protein>
    <recommendedName>
        <fullName evidence="3">homocysteine desulfhydrase</fullName>
        <ecNumber evidence="3">4.4.1.2</ecNumber>
    </recommendedName>
    <alternativeName>
        <fullName evidence="4">Homocysteine desulfhydrase</fullName>
    </alternativeName>
</protein>
<evidence type="ECO:0000313" key="11">
    <source>
        <dbReference type="Proteomes" id="UP000659904"/>
    </source>
</evidence>
<comment type="caution">
    <text evidence="10">The sequence shown here is derived from an EMBL/GenBank/DDBJ whole genome shotgun (WGS) entry which is preliminary data.</text>
</comment>
<dbReference type="EMBL" id="BONH01000023">
    <property type="protein sequence ID" value="GIF99780.1"/>
    <property type="molecule type" value="Genomic_DNA"/>
</dbReference>
<evidence type="ECO:0000256" key="8">
    <source>
        <dbReference type="RuleBase" id="RU362118"/>
    </source>
</evidence>
<sequence length="471" mass="47507">MTYAVDTRAVHAGRADLAELGVHALPLDFSTTYPMHDQVAAGAALGAFADGAATAATPVYQRLYNPTTARFEQALAELEGTEAAVSFASGMAAITAVLQAACLMSDRRHVVAVRPLYGGTDHLLSIGLLGLTVTWVDQDEVAGAIRPDTGLVVVETPGNPTLGLVDIATVCIQAGDVPVLVDNTFATPVLQNPAKLGASYVVHSGTKYLGGHGDVLGGVVACAEQRAGALRQVRILTGAVLHPLAGYLLHRGLATLPLRVRAAQATAATLAVRLAVHRGIGKVHYPGLPGSDPRGLVGRQMRGPGAMIAFETTGDAAAVVAALRLITPAVSLGSVDSLIEHPALLTHRLVDAEGKQTGGITPNLLRMSVGLEDVDDLWADLDQALTAATRATVTATVAAPAAPPAPAAPATAPAAPGMAPAAPGMAPAAPGMAPAAPAEQAFDEEFAALADAGAVSATSAQAVNGSAPVPA</sequence>
<dbReference type="Pfam" id="PF01053">
    <property type="entry name" value="Cys_Met_Meta_PP"/>
    <property type="match status" value="1"/>
</dbReference>
<feature type="region of interest" description="Disordered" evidence="9">
    <location>
        <begin position="400"/>
        <end position="437"/>
    </location>
</feature>
<keyword evidence="11" id="KW-1185">Reference proteome</keyword>
<evidence type="ECO:0000256" key="9">
    <source>
        <dbReference type="SAM" id="MobiDB-lite"/>
    </source>
</evidence>
<dbReference type="EC" id="4.4.1.2" evidence="3"/>
<dbReference type="InterPro" id="IPR015422">
    <property type="entry name" value="PyrdxlP-dep_Trfase_small"/>
</dbReference>
<dbReference type="InterPro" id="IPR015421">
    <property type="entry name" value="PyrdxlP-dep_Trfase_major"/>
</dbReference>
<dbReference type="PANTHER" id="PTHR11808:SF85">
    <property type="entry name" value="CYSTATHIONINE GAMMA-LYASE-RELATED"/>
    <property type="match status" value="1"/>
</dbReference>
<evidence type="ECO:0000256" key="7">
    <source>
        <dbReference type="PIRSR" id="PIRSR001434-2"/>
    </source>
</evidence>
<keyword evidence="2 7" id="KW-0663">Pyridoxal phosphate</keyword>
<comment type="catalytic activity">
    <reaction evidence="5">
        <text>L-homocysteine + H2O = 2-oxobutanoate + hydrogen sulfide + NH4(+) + H(+)</text>
        <dbReference type="Rhea" id="RHEA:14501"/>
        <dbReference type="ChEBI" id="CHEBI:15377"/>
        <dbReference type="ChEBI" id="CHEBI:15378"/>
        <dbReference type="ChEBI" id="CHEBI:16763"/>
        <dbReference type="ChEBI" id="CHEBI:28938"/>
        <dbReference type="ChEBI" id="CHEBI:29919"/>
        <dbReference type="ChEBI" id="CHEBI:58199"/>
        <dbReference type="EC" id="4.4.1.2"/>
    </reaction>
    <physiologicalReaction direction="left-to-right" evidence="5">
        <dbReference type="Rhea" id="RHEA:14502"/>
    </physiologicalReaction>
</comment>
<dbReference type="GO" id="GO:0004123">
    <property type="term" value="F:cystathionine gamma-lyase activity"/>
    <property type="evidence" value="ECO:0007669"/>
    <property type="project" value="TreeGrafter"/>
</dbReference>
<dbReference type="Proteomes" id="UP000659904">
    <property type="component" value="Unassembled WGS sequence"/>
</dbReference>
<dbReference type="RefSeq" id="WP_120320050.1">
    <property type="nucleotide sequence ID" value="NZ_BONH01000023.1"/>
</dbReference>
<dbReference type="AlphaFoldDB" id="A0A8J3KMG8"/>
<accession>A0A8J3KMG8</accession>
<dbReference type="GO" id="GO:0019343">
    <property type="term" value="P:cysteine biosynthetic process via cystathionine"/>
    <property type="evidence" value="ECO:0007669"/>
    <property type="project" value="TreeGrafter"/>
</dbReference>
<dbReference type="GO" id="GO:0005737">
    <property type="term" value="C:cytoplasm"/>
    <property type="evidence" value="ECO:0007669"/>
    <property type="project" value="TreeGrafter"/>
</dbReference>
<dbReference type="SUPFAM" id="SSF53383">
    <property type="entry name" value="PLP-dependent transferases"/>
    <property type="match status" value="1"/>
</dbReference>
<comment type="similarity">
    <text evidence="8">Belongs to the trans-sulfuration enzymes family.</text>
</comment>
<dbReference type="InterPro" id="IPR000277">
    <property type="entry name" value="Cys/Met-Metab_PyrdxlP-dep_enz"/>
</dbReference>
<dbReference type="FunFam" id="3.40.640.10:FF:000046">
    <property type="entry name" value="Cystathionine gamma-lyase"/>
    <property type="match status" value="1"/>
</dbReference>
<dbReference type="InterPro" id="IPR015424">
    <property type="entry name" value="PyrdxlP-dep_Trfase"/>
</dbReference>
<feature type="compositionally biased region" description="Low complexity" evidence="9">
    <location>
        <begin position="408"/>
        <end position="437"/>
    </location>
</feature>
<evidence type="ECO:0000256" key="5">
    <source>
        <dbReference type="ARBA" id="ARBA00048780"/>
    </source>
</evidence>
<dbReference type="GO" id="GO:0030170">
    <property type="term" value="F:pyridoxal phosphate binding"/>
    <property type="evidence" value="ECO:0007669"/>
    <property type="project" value="InterPro"/>
</dbReference>
<dbReference type="GO" id="GO:0018826">
    <property type="term" value="F:methionine gamma-lyase activity"/>
    <property type="evidence" value="ECO:0007669"/>
    <property type="project" value="UniProtKB-EC"/>
</dbReference>
<dbReference type="PIRSF" id="PIRSF001434">
    <property type="entry name" value="CGS"/>
    <property type="match status" value="1"/>
</dbReference>
<dbReference type="GO" id="GO:0019346">
    <property type="term" value="P:transsulfuration"/>
    <property type="evidence" value="ECO:0007669"/>
    <property type="project" value="InterPro"/>
</dbReference>
<gene>
    <name evidence="10" type="ORF">Cci01nite_48740</name>
</gene>
<reference evidence="10 11" key="1">
    <citation type="submission" date="2021-01" db="EMBL/GenBank/DDBJ databases">
        <title>Whole genome shotgun sequence of Catellatospora citrea NBRC 14495.</title>
        <authorList>
            <person name="Komaki H."/>
            <person name="Tamura T."/>
        </authorList>
    </citation>
    <scope>NUCLEOTIDE SEQUENCE [LARGE SCALE GENOMIC DNA]</scope>
    <source>
        <strain evidence="10 11">NBRC 14495</strain>
    </source>
</reference>
<evidence type="ECO:0000256" key="3">
    <source>
        <dbReference type="ARBA" id="ARBA00047175"/>
    </source>
</evidence>
<evidence type="ECO:0000256" key="4">
    <source>
        <dbReference type="ARBA" id="ARBA00047199"/>
    </source>
</evidence>
<dbReference type="Gene3D" id="3.40.640.10">
    <property type="entry name" value="Type I PLP-dependent aspartate aminotransferase-like (Major domain)"/>
    <property type="match status" value="1"/>
</dbReference>
<comment type="cofactor">
    <cofactor evidence="1 8">
        <name>pyridoxal 5'-phosphate</name>
        <dbReference type="ChEBI" id="CHEBI:597326"/>
    </cofactor>
</comment>
<evidence type="ECO:0000256" key="1">
    <source>
        <dbReference type="ARBA" id="ARBA00001933"/>
    </source>
</evidence>
<proteinExistence type="inferred from homology"/>
<comment type="catalytic activity">
    <reaction evidence="6">
        <text>L-methionine + H2O = methanethiol + 2-oxobutanoate + NH4(+)</text>
        <dbReference type="Rhea" id="RHEA:23800"/>
        <dbReference type="ChEBI" id="CHEBI:15377"/>
        <dbReference type="ChEBI" id="CHEBI:16007"/>
        <dbReference type="ChEBI" id="CHEBI:16763"/>
        <dbReference type="ChEBI" id="CHEBI:28938"/>
        <dbReference type="ChEBI" id="CHEBI:57844"/>
        <dbReference type="EC" id="4.4.1.11"/>
    </reaction>
    <physiologicalReaction direction="left-to-right" evidence="6">
        <dbReference type="Rhea" id="RHEA:23801"/>
    </physiologicalReaction>
</comment>
<evidence type="ECO:0000256" key="2">
    <source>
        <dbReference type="ARBA" id="ARBA00022898"/>
    </source>
</evidence>
<feature type="modified residue" description="N6-(pyridoxal phosphate)lysine" evidence="7">
    <location>
        <position position="207"/>
    </location>
</feature>
<dbReference type="PANTHER" id="PTHR11808">
    <property type="entry name" value="TRANS-SULFURATION ENZYME FAMILY MEMBER"/>
    <property type="match status" value="1"/>
</dbReference>
<name>A0A8J3KMG8_9ACTN</name>
<organism evidence="10 11">
    <name type="scientific">Catellatospora citrea</name>
    <dbReference type="NCBI Taxonomy" id="53366"/>
    <lineage>
        <taxon>Bacteria</taxon>
        <taxon>Bacillati</taxon>
        <taxon>Actinomycetota</taxon>
        <taxon>Actinomycetes</taxon>
        <taxon>Micromonosporales</taxon>
        <taxon>Micromonosporaceae</taxon>
        <taxon>Catellatospora</taxon>
    </lineage>
</organism>